<dbReference type="PANTHER" id="PTHR30482">
    <property type="entry name" value="HIGH-AFFINITY BRANCHED-CHAIN AMINO ACID TRANSPORT SYSTEM PERMEASE"/>
    <property type="match status" value="1"/>
</dbReference>
<keyword evidence="8" id="KW-1185">Reference proteome</keyword>
<dbReference type="RefSeq" id="WP_092264643.1">
    <property type="nucleotide sequence ID" value="NZ_FNZA01000009.1"/>
</dbReference>
<name>A0A1H6ZIL5_9DEIO</name>
<evidence type="ECO:0000256" key="2">
    <source>
        <dbReference type="ARBA" id="ARBA00022475"/>
    </source>
</evidence>
<evidence type="ECO:0000313" key="8">
    <source>
        <dbReference type="Proteomes" id="UP000199223"/>
    </source>
</evidence>
<evidence type="ECO:0000256" key="4">
    <source>
        <dbReference type="ARBA" id="ARBA00022989"/>
    </source>
</evidence>
<dbReference type="InterPro" id="IPR001851">
    <property type="entry name" value="ABC_transp_permease"/>
</dbReference>
<feature type="transmembrane region" description="Helical" evidence="6">
    <location>
        <begin position="115"/>
        <end position="136"/>
    </location>
</feature>
<evidence type="ECO:0000256" key="5">
    <source>
        <dbReference type="ARBA" id="ARBA00023136"/>
    </source>
</evidence>
<protein>
    <submittedName>
        <fullName evidence="7">Branched-chain amino acid transport system permease protein</fullName>
    </submittedName>
</protein>
<dbReference type="EMBL" id="FNZA01000009">
    <property type="protein sequence ID" value="SEJ49410.1"/>
    <property type="molecule type" value="Genomic_DNA"/>
</dbReference>
<feature type="transmembrane region" description="Helical" evidence="6">
    <location>
        <begin position="49"/>
        <end position="68"/>
    </location>
</feature>
<dbReference type="CDD" id="cd06581">
    <property type="entry name" value="TM_PBP1_LivM_like"/>
    <property type="match status" value="1"/>
</dbReference>
<keyword evidence="5 6" id="KW-0472">Membrane</keyword>
<dbReference type="Proteomes" id="UP000199223">
    <property type="component" value="Unassembled WGS sequence"/>
</dbReference>
<evidence type="ECO:0000256" key="3">
    <source>
        <dbReference type="ARBA" id="ARBA00022692"/>
    </source>
</evidence>
<organism evidence="7 8">
    <name type="scientific">Deinococcus reticulitermitis</name>
    <dbReference type="NCBI Taxonomy" id="856736"/>
    <lineage>
        <taxon>Bacteria</taxon>
        <taxon>Thermotogati</taxon>
        <taxon>Deinococcota</taxon>
        <taxon>Deinococci</taxon>
        <taxon>Deinococcales</taxon>
        <taxon>Deinococcaceae</taxon>
        <taxon>Deinococcus</taxon>
    </lineage>
</organism>
<dbReference type="PANTHER" id="PTHR30482:SF17">
    <property type="entry name" value="ABC TRANSPORTER ATP-BINDING PROTEIN"/>
    <property type="match status" value="1"/>
</dbReference>
<dbReference type="AlphaFoldDB" id="A0A1H6ZIL5"/>
<evidence type="ECO:0000256" key="6">
    <source>
        <dbReference type="SAM" id="Phobius"/>
    </source>
</evidence>
<accession>A0A1H6ZIL5</accession>
<dbReference type="OrthoDB" id="9804361at2"/>
<keyword evidence="4 6" id="KW-1133">Transmembrane helix</keyword>
<evidence type="ECO:0000256" key="1">
    <source>
        <dbReference type="ARBA" id="ARBA00004651"/>
    </source>
</evidence>
<dbReference type="GO" id="GO:0015658">
    <property type="term" value="F:branched-chain amino acid transmembrane transporter activity"/>
    <property type="evidence" value="ECO:0007669"/>
    <property type="project" value="InterPro"/>
</dbReference>
<dbReference type="STRING" id="856736.SAMN04488058_10957"/>
<dbReference type="InterPro" id="IPR043428">
    <property type="entry name" value="LivM-like"/>
</dbReference>
<dbReference type="Pfam" id="PF02653">
    <property type="entry name" value="BPD_transp_2"/>
    <property type="match status" value="1"/>
</dbReference>
<feature type="transmembrane region" description="Helical" evidence="6">
    <location>
        <begin position="20"/>
        <end position="37"/>
    </location>
</feature>
<comment type="subcellular location">
    <subcellularLocation>
        <location evidence="1">Cell membrane</location>
        <topology evidence="1">Multi-pass membrane protein</topology>
    </subcellularLocation>
</comment>
<dbReference type="GO" id="GO:0005886">
    <property type="term" value="C:plasma membrane"/>
    <property type="evidence" value="ECO:0007669"/>
    <property type="project" value="UniProtKB-SubCell"/>
</dbReference>
<feature type="transmembrane region" description="Helical" evidence="6">
    <location>
        <begin position="203"/>
        <end position="229"/>
    </location>
</feature>
<gene>
    <name evidence="7" type="ORF">SAMN04488058_10957</name>
</gene>
<sequence length="313" mass="33255">MSAVSKLTTVPARSTFSVPVWLLALVALVLLAVPIFVQNKFIIYLATEALCWALAAAALDLLVGYLGLTPLGHIAMWGLGGYTVAILLGAGVPLPLALVASIVIAALYSAITAPLALRAGGIFFLMITLAFAQMTYTLADKWTALTGGTDGLTFRSGLQPLELYFLTVILTGVSLFLLGRLVTSPFGRVLEAIHQNENRARALGYPVFAYKYGAVLIASGFIGLAGALAALHREIVTPSDMFWLHSAIMLIMVLLGGARSLWGPVIGAVLYITVQSYVSSQTDLWAGIVGLLLIVLVLTGRGGLWSLIERRRA</sequence>
<feature type="transmembrane region" description="Helical" evidence="6">
    <location>
        <begin position="235"/>
        <end position="254"/>
    </location>
</feature>
<feature type="transmembrane region" description="Helical" evidence="6">
    <location>
        <begin position="80"/>
        <end position="108"/>
    </location>
</feature>
<feature type="transmembrane region" description="Helical" evidence="6">
    <location>
        <begin position="163"/>
        <end position="182"/>
    </location>
</feature>
<feature type="transmembrane region" description="Helical" evidence="6">
    <location>
        <begin position="284"/>
        <end position="308"/>
    </location>
</feature>
<proteinExistence type="predicted"/>
<keyword evidence="2" id="KW-1003">Cell membrane</keyword>
<reference evidence="8" key="1">
    <citation type="submission" date="2016-10" db="EMBL/GenBank/DDBJ databases">
        <authorList>
            <person name="Varghese N."/>
            <person name="Submissions S."/>
        </authorList>
    </citation>
    <scope>NUCLEOTIDE SEQUENCE [LARGE SCALE GENOMIC DNA]</scope>
    <source>
        <strain evidence="8">CGMCC 1.10218</strain>
    </source>
</reference>
<evidence type="ECO:0000313" key="7">
    <source>
        <dbReference type="EMBL" id="SEJ49410.1"/>
    </source>
</evidence>
<keyword evidence="3 6" id="KW-0812">Transmembrane</keyword>